<protein>
    <submittedName>
        <fullName evidence="1">ATP-binding protein</fullName>
    </submittedName>
</protein>
<dbReference type="InterPro" id="IPR027417">
    <property type="entry name" value="P-loop_NTPase"/>
</dbReference>
<comment type="caution">
    <text evidence="1">The sequence shown here is derived from an EMBL/GenBank/DDBJ whole genome shotgun (WGS) entry which is preliminary data.</text>
</comment>
<dbReference type="SUPFAM" id="SSF52540">
    <property type="entry name" value="P-loop containing nucleoside triphosphate hydrolases"/>
    <property type="match status" value="1"/>
</dbReference>
<name>A0A7C4RSV7_9BACT</name>
<evidence type="ECO:0000313" key="1">
    <source>
        <dbReference type="EMBL" id="HGU33284.1"/>
    </source>
</evidence>
<dbReference type="AlphaFoldDB" id="A0A7C4RSV7"/>
<dbReference type="GO" id="GO:0005524">
    <property type="term" value="F:ATP binding"/>
    <property type="evidence" value="ECO:0007669"/>
    <property type="project" value="UniProtKB-KW"/>
</dbReference>
<accession>A0A7C4RSV7</accession>
<reference evidence="1" key="1">
    <citation type="journal article" date="2020" name="mSystems">
        <title>Genome- and Community-Level Interaction Insights into Carbon Utilization and Element Cycling Functions of Hydrothermarchaeota in Hydrothermal Sediment.</title>
        <authorList>
            <person name="Zhou Z."/>
            <person name="Liu Y."/>
            <person name="Xu W."/>
            <person name="Pan J."/>
            <person name="Luo Z.H."/>
            <person name="Li M."/>
        </authorList>
    </citation>
    <scope>NUCLEOTIDE SEQUENCE [LARGE SCALE GENOMIC DNA]</scope>
    <source>
        <strain evidence="1">SpSt-477</strain>
    </source>
</reference>
<keyword evidence="1" id="KW-0547">Nucleotide-binding</keyword>
<dbReference type="Gene3D" id="3.40.50.300">
    <property type="entry name" value="P-loop containing nucleotide triphosphate hydrolases"/>
    <property type="match status" value="1"/>
</dbReference>
<keyword evidence="1" id="KW-0067">ATP-binding</keyword>
<dbReference type="EMBL" id="DSUH01000245">
    <property type="protein sequence ID" value="HGU33284.1"/>
    <property type="molecule type" value="Genomic_DNA"/>
</dbReference>
<organism evidence="1">
    <name type="scientific">Desulfatirhabdium butyrativorans</name>
    <dbReference type="NCBI Taxonomy" id="340467"/>
    <lineage>
        <taxon>Bacteria</taxon>
        <taxon>Pseudomonadati</taxon>
        <taxon>Thermodesulfobacteriota</taxon>
        <taxon>Desulfobacteria</taxon>
        <taxon>Desulfobacterales</taxon>
        <taxon>Desulfatirhabdiaceae</taxon>
        <taxon>Desulfatirhabdium</taxon>
    </lineage>
</organism>
<gene>
    <name evidence="1" type="ORF">ENS29_10570</name>
</gene>
<sequence length="535" mass="61551">MEKQFNTAGPCEPDLHYMLDPLKRFDLEDVLSLIETRRYFVLHAPRQTGKTTSMLALMRYLNANGRFRALYANIETAQTARNDVASGAHAMVGALIEAARFYLSESRGLEWLREAQAESGPNGMVAGWIRRWTMADPRPAVLLLDEVDALVGDTLVSLLRQLRGGYPQRPAAFPQSIILCGVRDVRDYRIHTGAGEIITGGSAFNIKAKSLRLGNFTQKESILLWQQHEEATGQRIDPAVWDELWTDTCGQPWLVNALGLECTWEDRELRRNRSLPITLERYKAARERLIENRSTHLDQLTDKLQEERVRRVITAILAGEDEGRWEEIPLDDQRYTEDLGLIVTRPEIAIANRLYAEVIPRELIWTTQTRIAHDTIWYVDPEGRLDMPKLLTAFQQFFREHSDAWIEGFSYREAGPQLLMQAFLQRIVNGGGRISREYALGRRRTDLFIEWPIDKQQAFYGPVQKVVIELKVIRKGDPMAVLPEALTQTSDYADRVGAGEAYLLIFDRRGILSWDRRCWQRYEHWRGRTIGIWGA</sequence>
<proteinExistence type="predicted"/>